<feature type="region of interest" description="Disordered" evidence="1">
    <location>
        <begin position="54"/>
        <end position="85"/>
    </location>
</feature>
<comment type="caution">
    <text evidence="2">The sequence shown here is derived from an EMBL/GenBank/DDBJ whole genome shotgun (WGS) entry which is preliminary data.</text>
</comment>
<evidence type="ECO:0000313" key="2">
    <source>
        <dbReference type="EMBL" id="KAJ7422449.1"/>
    </source>
</evidence>
<dbReference type="Proteomes" id="UP001145742">
    <property type="component" value="Unassembled WGS sequence"/>
</dbReference>
<evidence type="ECO:0000256" key="1">
    <source>
        <dbReference type="SAM" id="MobiDB-lite"/>
    </source>
</evidence>
<proteinExistence type="predicted"/>
<keyword evidence="3" id="KW-1185">Reference proteome</keyword>
<accession>A0ABQ9DHX0</accession>
<protein>
    <submittedName>
        <fullName evidence="2">Uncharacterized protein</fullName>
    </submittedName>
</protein>
<name>A0ABQ9DHX0_9PASS</name>
<evidence type="ECO:0000313" key="3">
    <source>
        <dbReference type="Proteomes" id="UP001145742"/>
    </source>
</evidence>
<organism evidence="2 3">
    <name type="scientific">Willisornis vidua</name>
    <name type="common">Xingu scale-backed antbird</name>
    <dbReference type="NCBI Taxonomy" id="1566151"/>
    <lineage>
        <taxon>Eukaryota</taxon>
        <taxon>Metazoa</taxon>
        <taxon>Chordata</taxon>
        <taxon>Craniata</taxon>
        <taxon>Vertebrata</taxon>
        <taxon>Euteleostomi</taxon>
        <taxon>Archelosauria</taxon>
        <taxon>Archosauria</taxon>
        <taxon>Dinosauria</taxon>
        <taxon>Saurischia</taxon>
        <taxon>Theropoda</taxon>
        <taxon>Coelurosauria</taxon>
        <taxon>Aves</taxon>
        <taxon>Neognathae</taxon>
        <taxon>Neoaves</taxon>
        <taxon>Telluraves</taxon>
        <taxon>Australaves</taxon>
        <taxon>Passeriformes</taxon>
        <taxon>Thamnophilidae</taxon>
        <taxon>Willisornis</taxon>
    </lineage>
</organism>
<reference evidence="2" key="1">
    <citation type="submission" date="2019-10" db="EMBL/GenBank/DDBJ databases">
        <authorList>
            <person name="Soares A.E.R."/>
            <person name="Aleixo A."/>
            <person name="Schneider P."/>
            <person name="Miyaki C.Y."/>
            <person name="Schneider M.P."/>
            <person name="Mello C."/>
            <person name="Vasconcelos A.T.R."/>
        </authorList>
    </citation>
    <scope>NUCLEOTIDE SEQUENCE</scope>
    <source>
        <tissue evidence="2">Muscle</tissue>
    </source>
</reference>
<dbReference type="EMBL" id="WHWB01033017">
    <property type="protein sequence ID" value="KAJ7422449.1"/>
    <property type="molecule type" value="Genomic_DNA"/>
</dbReference>
<sequence length="85" mass="9213">MNELFGSSGQEKQLILLPQSIGSVIVFQGFDEAGDSRQMGSALLRPHPSARLMPRTTLEQPPEDPRSEFADKPCVNVPAPLGPLL</sequence>
<gene>
    <name evidence="2" type="ORF">WISP_37751</name>
</gene>